<comment type="caution">
    <text evidence="1">The sequence shown here is derived from an EMBL/GenBank/DDBJ whole genome shotgun (WGS) entry which is preliminary data.</text>
</comment>
<keyword evidence="2" id="KW-1185">Reference proteome</keyword>
<evidence type="ECO:0000313" key="2">
    <source>
        <dbReference type="Proteomes" id="UP000823775"/>
    </source>
</evidence>
<protein>
    <submittedName>
        <fullName evidence="1">Uncharacterized protein</fullName>
    </submittedName>
</protein>
<dbReference type="Proteomes" id="UP000823775">
    <property type="component" value="Unassembled WGS sequence"/>
</dbReference>
<accession>A0ABS8TE67</accession>
<sequence>MIFPSLLQLQRGITDIDDTKKREICTTKYKGGDEMNNAKLSEIEIKREEKCNICMEMDTKVHTAYDLPNQEHSDENYDVRISRINAVSN</sequence>
<proteinExistence type="predicted"/>
<dbReference type="EMBL" id="JACEIK010001376">
    <property type="protein sequence ID" value="MCD7468827.1"/>
    <property type="molecule type" value="Genomic_DNA"/>
</dbReference>
<gene>
    <name evidence="1" type="ORF">HAX54_007325</name>
</gene>
<organism evidence="1 2">
    <name type="scientific">Datura stramonium</name>
    <name type="common">Jimsonweed</name>
    <name type="synonym">Common thornapple</name>
    <dbReference type="NCBI Taxonomy" id="4076"/>
    <lineage>
        <taxon>Eukaryota</taxon>
        <taxon>Viridiplantae</taxon>
        <taxon>Streptophyta</taxon>
        <taxon>Embryophyta</taxon>
        <taxon>Tracheophyta</taxon>
        <taxon>Spermatophyta</taxon>
        <taxon>Magnoliopsida</taxon>
        <taxon>eudicotyledons</taxon>
        <taxon>Gunneridae</taxon>
        <taxon>Pentapetalae</taxon>
        <taxon>asterids</taxon>
        <taxon>lamiids</taxon>
        <taxon>Solanales</taxon>
        <taxon>Solanaceae</taxon>
        <taxon>Solanoideae</taxon>
        <taxon>Datureae</taxon>
        <taxon>Datura</taxon>
    </lineage>
</organism>
<name>A0ABS8TE67_DATST</name>
<reference evidence="1 2" key="1">
    <citation type="journal article" date="2021" name="BMC Genomics">
        <title>Datura genome reveals duplications of psychoactive alkaloid biosynthetic genes and high mutation rate following tissue culture.</title>
        <authorList>
            <person name="Rajewski A."/>
            <person name="Carter-House D."/>
            <person name="Stajich J."/>
            <person name="Litt A."/>
        </authorList>
    </citation>
    <scope>NUCLEOTIDE SEQUENCE [LARGE SCALE GENOMIC DNA]</scope>
    <source>
        <strain evidence="1">AR-01</strain>
    </source>
</reference>
<evidence type="ECO:0000313" key="1">
    <source>
        <dbReference type="EMBL" id="MCD7468827.1"/>
    </source>
</evidence>